<dbReference type="InterPro" id="IPR031100">
    <property type="entry name" value="LOG_fam"/>
</dbReference>
<dbReference type="SUPFAM" id="SSF102405">
    <property type="entry name" value="MCP/YpsA-like"/>
    <property type="match status" value="1"/>
</dbReference>
<evidence type="ECO:0000313" key="2">
    <source>
        <dbReference type="Proteomes" id="UP000095038"/>
    </source>
</evidence>
<dbReference type="GeneID" id="30966910"/>
<organism evidence="1 2">
    <name type="scientific">Ascoidea rubescens DSM 1968</name>
    <dbReference type="NCBI Taxonomy" id="1344418"/>
    <lineage>
        <taxon>Eukaryota</taxon>
        <taxon>Fungi</taxon>
        <taxon>Dikarya</taxon>
        <taxon>Ascomycota</taxon>
        <taxon>Saccharomycotina</taxon>
        <taxon>Saccharomycetes</taxon>
        <taxon>Ascoideaceae</taxon>
        <taxon>Ascoidea</taxon>
    </lineage>
</organism>
<protein>
    <recommendedName>
        <fullName evidence="3">Cytokinin riboside 5'-monophosphate phosphoribohydrolase</fullName>
    </recommendedName>
</protein>
<evidence type="ECO:0000313" key="1">
    <source>
        <dbReference type="EMBL" id="ODV61225.1"/>
    </source>
</evidence>
<accession>A0A1D2VHZ1</accession>
<keyword evidence="2" id="KW-1185">Reference proteome</keyword>
<sequence>MTADQSDDPKILSTTNHQFPNKPEKTLCVFCGSRDGSSPLFMEETENLAIKLASLNYGVIYGGGDLGLMGQVARTVINHKGYVHGVIPHPLFERERHSSTLSGQYGKTTVVQDMHTRKRLMGKEADGFIALPGGYGTLEELMEIVTWSQLGIHSKPIIVFNIDGFYDGLKVFLKSCVGTGFVGLGQSQILVFANTVDEVIEKFQNYKAPDGRLDLNWDIQ</sequence>
<dbReference type="EMBL" id="KV454480">
    <property type="protein sequence ID" value="ODV61225.1"/>
    <property type="molecule type" value="Genomic_DNA"/>
</dbReference>
<dbReference type="Proteomes" id="UP000095038">
    <property type="component" value="Unassembled WGS sequence"/>
</dbReference>
<dbReference type="RefSeq" id="XP_020047532.1">
    <property type="nucleotide sequence ID" value="XM_020193274.1"/>
</dbReference>
<dbReference type="Pfam" id="PF03641">
    <property type="entry name" value="Lysine_decarbox"/>
    <property type="match status" value="1"/>
</dbReference>
<dbReference type="GO" id="GO:0014074">
    <property type="term" value="P:response to purine-containing compound"/>
    <property type="evidence" value="ECO:0007669"/>
    <property type="project" value="EnsemblFungi"/>
</dbReference>
<dbReference type="InParanoid" id="A0A1D2VHZ1"/>
<dbReference type="PANTHER" id="PTHR31223">
    <property type="entry name" value="LOG FAMILY PROTEIN YJL055W"/>
    <property type="match status" value="1"/>
</dbReference>
<reference evidence="2" key="1">
    <citation type="submission" date="2016-05" db="EMBL/GenBank/DDBJ databases">
        <title>Comparative genomics of biotechnologically important yeasts.</title>
        <authorList>
            <consortium name="DOE Joint Genome Institute"/>
            <person name="Riley R."/>
            <person name="Haridas S."/>
            <person name="Wolfe K.H."/>
            <person name="Lopes M.R."/>
            <person name="Hittinger C.T."/>
            <person name="Goker M."/>
            <person name="Salamov A."/>
            <person name="Wisecaver J."/>
            <person name="Long T.M."/>
            <person name="Aerts A.L."/>
            <person name="Barry K."/>
            <person name="Choi C."/>
            <person name="Clum A."/>
            <person name="Coughlan A.Y."/>
            <person name="Deshpande S."/>
            <person name="Douglass A.P."/>
            <person name="Hanson S.J."/>
            <person name="Klenk H.-P."/>
            <person name="Labutti K."/>
            <person name="Lapidus A."/>
            <person name="Lindquist E."/>
            <person name="Lipzen A."/>
            <person name="Meier-Kolthoff J.P."/>
            <person name="Ohm R.A."/>
            <person name="Otillar R.P."/>
            <person name="Pangilinan J."/>
            <person name="Peng Y."/>
            <person name="Rokas A."/>
            <person name="Rosa C.A."/>
            <person name="Scheuner C."/>
            <person name="Sibirny A.A."/>
            <person name="Slot J.C."/>
            <person name="Stielow J.B."/>
            <person name="Sun H."/>
            <person name="Kurtzman C.P."/>
            <person name="Blackwell M."/>
            <person name="Grigoriev I.V."/>
            <person name="Jeffries T.W."/>
        </authorList>
    </citation>
    <scope>NUCLEOTIDE SEQUENCE [LARGE SCALE GENOMIC DNA]</scope>
    <source>
        <strain evidence="2">DSM 1968</strain>
    </source>
</reference>
<name>A0A1D2VHZ1_9ASCO</name>
<dbReference type="OrthoDB" id="414463at2759"/>
<evidence type="ECO:0008006" key="3">
    <source>
        <dbReference type="Google" id="ProtNLM"/>
    </source>
</evidence>
<dbReference type="GO" id="GO:0009691">
    <property type="term" value="P:cytokinin biosynthetic process"/>
    <property type="evidence" value="ECO:0007669"/>
    <property type="project" value="InterPro"/>
</dbReference>
<dbReference type="GO" id="GO:0016799">
    <property type="term" value="F:hydrolase activity, hydrolyzing N-glycosyl compounds"/>
    <property type="evidence" value="ECO:0007669"/>
    <property type="project" value="TreeGrafter"/>
</dbReference>
<gene>
    <name evidence="1" type="ORF">ASCRUDRAFT_75927</name>
</gene>
<dbReference type="STRING" id="1344418.A0A1D2VHZ1"/>
<dbReference type="PANTHER" id="PTHR31223:SF70">
    <property type="entry name" value="LOG FAMILY PROTEIN YJL055W"/>
    <property type="match status" value="1"/>
</dbReference>
<dbReference type="AlphaFoldDB" id="A0A1D2VHZ1"/>
<proteinExistence type="predicted"/>
<dbReference type="InterPro" id="IPR005269">
    <property type="entry name" value="LOG"/>
</dbReference>
<dbReference type="FunCoup" id="A0A1D2VHZ1">
    <property type="interactions" value="404"/>
</dbReference>
<dbReference type="NCBIfam" id="TIGR00730">
    <property type="entry name" value="Rossman fold protein, TIGR00730 family"/>
    <property type="match status" value="1"/>
</dbReference>
<dbReference type="GO" id="GO:0005829">
    <property type="term" value="C:cytosol"/>
    <property type="evidence" value="ECO:0007669"/>
    <property type="project" value="TreeGrafter"/>
</dbReference>
<dbReference type="Gene3D" id="3.40.50.450">
    <property type="match status" value="1"/>
</dbReference>